<dbReference type="AlphaFoldDB" id="A0A0E0IVX5"/>
<sequence length="136" mass="14072">MATADGGGGSDGHGVRAAPSCLLLDVLLVEADSFPFTGGGQRRSGRTFCWWRQTPSPCWWRAMAQRWFAEAVAGVGGSGDSGRDCGSGGDIGGGEGGGCRAKAQSWKPSLGSFESRRTAARFSVASLLEDVVFGIP</sequence>
<dbReference type="HOGENOM" id="CLU_1878750_0_0_1"/>
<accession>A0A0E0IVX5</accession>
<keyword evidence="2" id="KW-1185">Reference proteome</keyword>
<dbReference type="EnsemblPlants" id="ONIVA10G19670.1">
    <property type="protein sequence ID" value="ONIVA10G19670.1"/>
    <property type="gene ID" value="ONIVA10G19670"/>
</dbReference>
<organism evidence="1">
    <name type="scientific">Oryza nivara</name>
    <name type="common">Indian wild rice</name>
    <name type="synonym">Oryza sativa f. spontanea</name>
    <dbReference type="NCBI Taxonomy" id="4536"/>
    <lineage>
        <taxon>Eukaryota</taxon>
        <taxon>Viridiplantae</taxon>
        <taxon>Streptophyta</taxon>
        <taxon>Embryophyta</taxon>
        <taxon>Tracheophyta</taxon>
        <taxon>Spermatophyta</taxon>
        <taxon>Magnoliopsida</taxon>
        <taxon>Liliopsida</taxon>
        <taxon>Poales</taxon>
        <taxon>Poaceae</taxon>
        <taxon>BOP clade</taxon>
        <taxon>Oryzoideae</taxon>
        <taxon>Oryzeae</taxon>
        <taxon>Oryzinae</taxon>
        <taxon>Oryza</taxon>
    </lineage>
</organism>
<evidence type="ECO:0000313" key="2">
    <source>
        <dbReference type="Proteomes" id="UP000006591"/>
    </source>
</evidence>
<reference evidence="1" key="1">
    <citation type="submission" date="2015-04" db="UniProtKB">
        <authorList>
            <consortium name="EnsemblPlants"/>
        </authorList>
    </citation>
    <scope>IDENTIFICATION</scope>
    <source>
        <strain evidence="1">SL10</strain>
    </source>
</reference>
<protein>
    <submittedName>
        <fullName evidence="1">Uncharacterized protein</fullName>
    </submittedName>
</protein>
<name>A0A0E0IVX5_ORYNI</name>
<proteinExistence type="predicted"/>
<dbReference type="Proteomes" id="UP000006591">
    <property type="component" value="Chromosome 10"/>
</dbReference>
<dbReference type="Gramene" id="ONIVA10G19670.1">
    <property type="protein sequence ID" value="ONIVA10G19670.1"/>
    <property type="gene ID" value="ONIVA10G19670"/>
</dbReference>
<reference evidence="1" key="2">
    <citation type="submission" date="2018-04" db="EMBL/GenBank/DDBJ databases">
        <title>OnivRS2 (Oryza nivara Reference Sequence Version 2).</title>
        <authorList>
            <person name="Zhang J."/>
            <person name="Kudrna D."/>
            <person name="Lee S."/>
            <person name="Talag J."/>
            <person name="Rajasekar S."/>
            <person name="Welchert J."/>
            <person name="Hsing Y.-I."/>
            <person name="Wing R.A."/>
        </authorList>
    </citation>
    <scope>NUCLEOTIDE SEQUENCE [LARGE SCALE GENOMIC DNA]</scope>
</reference>
<evidence type="ECO:0000313" key="1">
    <source>
        <dbReference type="EnsemblPlants" id="ONIVA10G19670.1"/>
    </source>
</evidence>